<evidence type="ECO:0000313" key="2">
    <source>
        <dbReference type="Proteomes" id="UP000030140"/>
    </source>
</evidence>
<comment type="caution">
    <text evidence="1">The sequence shown here is derived from an EMBL/GenBank/DDBJ whole genome shotgun (WGS) entry which is preliminary data.</text>
</comment>
<dbReference type="AlphaFoldDB" id="A0A0A2GQH3"/>
<gene>
    <name evidence="1" type="ORF">NV36_00875</name>
</gene>
<evidence type="ECO:0008006" key="3">
    <source>
        <dbReference type="Google" id="ProtNLM"/>
    </source>
</evidence>
<evidence type="ECO:0000313" key="1">
    <source>
        <dbReference type="EMBL" id="KGO05539.1"/>
    </source>
</evidence>
<protein>
    <recommendedName>
        <fullName evidence="3">Uracil-DNA glycosylase-like domain-containing protein</fullName>
    </recommendedName>
</protein>
<reference evidence="1 2" key="1">
    <citation type="submission" date="2014-10" db="EMBL/GenBank/DDBJ databases">
        <title>Draft genome sequence of the proteorhodopsin-containing marine bacterium Dokdonia donghaensis.</title>
        <authorList>
            <person name="Gomez-Consarnau L."/>
            <person name="Gonzalez J.M."/>
            <person name="Riedel T."/>
            <person name="Jaenicke S."/>
            <person name="Wagner-Doebler I."/>
            <person name="Fuhrman J.A."/>
        </authorList>
    </citation>
    <scope>NUCLEOTIDE SEQUENCE [LARGE SCALE GENOMIC DNA]</scope>
    <source>
        <strain evidence="1 2">DSW-1</strain>
    </source>
</reference>
<dbReference type="Proteomes" id="UP000030140">
    <property type="component" value="Unassembled WGS sequence"/>
</dbReference>
<proteinExistence type="predicted"/>
<dbReference type="RefSeq" id="WP_035324595.1">
    <property type="nucleotide sequence ID" value="NZ_CP015125.1"/>
</dbReference>
<name>A0A0A2GQH3_9FLAO</name>
<sequence length="216" mass="25386">MSRDAFLLSLKAKIETLFTTYTKLLRTQEQQDIIHNGFVFSKIDPTVNVLVMGINPSLRTDFISNDKYSYDYSKLQNDRYFKKFHNLLSALESQGITYCDLFYQRHTEQKQIAHFLNDEVGKQFLRDQLEITKEVITYVAPKLILLFNRQGAQFFSSEWMDIRLDLDKKLSTHNKLAYSHKLESHIYFAPFLGYRTPKTAFEQLDHDVPLLANLVN</sequence>
<dbReference type="OrthoDB" id="1422133at2"/>
<keyword evidence="2" id="KW-1185">Reference proteome</keyword>
<dbReference type="KEGG" id="ddo:I597_2364"/>
<dbReference type="EMBL" id="JSAQ01000001">
    <property type="protein sequence ID" value="KGO05539.1"/>
    <property type="molecule type" value="Genomic_DNA"/>
</dbReference>
<accession>A0A0A2GQH3</accession>
<organism evidence="1 2">
    <name type="scientific">Dokdonia donghaensis DSW-1</name>
    <dbReference type="NCBI Taxonomy" id="1300343"/>
    <lineage>
        <taxon>Bacteria</taxon>
        <taxon>Pseudomonadati</taxon>
        <taxon>Bacteroidota</taxon>
        <taxon>Flavobacteriia</taxon>
        <taxon>Flavobacteriales</taxon>
        <taxon>Flavobacteriaceae</taxon>
        <taxon>Dokdonia</taxon>
    </lineage>
</organism>
<dbReference type="PATRIC" id="fig|1300343.5.peg.2384"/>